<evidence type="ECO:0000313" key="1">
    <source>
        <dbReference type="EMBL" id="TNN59475.1"/>
    </source>
</evidence>
<keyword evidence="2" id="KW-1185">Reference proteome</keyword>
<dbReference type="Proteomes" id="UP000314294">
    <property type="component" value="Unassembled WGS sequence"/>
</dbReference>
<accession>A0A4Z2H2F0</accession>
<dbReference type="EMBL" id="SRLO01000355">
    <property type="protein sequence ID" value="TNN59475.1"/>
    <property type="molecule type" value="Genomic_DNA"/>
</dbReference>
<gene>
    <name evidence="1" type="ORF">EYF80_030290</name>
</gene>
<comment type="caution">
    <text evidence="1">The sequence shown here is derived from an EMBL/GenBank/DDBJ whole genome shotgun (WGS) entry which is preliminary data.</text>
</comment>
<evidence type="ECO:0000313" key="2">
    <source>
        <dbReference type="Proteomes" id="UP000314294"/>
    </source>
</evidence>
<sequence>MELGETVNIVDVASSHQCRSVRVLCVQVRVALEQSPNVAAACSGVHSSLSQAFTQAPASSRHRTISTKSSMQHCDEGEDADVIACSRV</sequence>
<protein>
    <submittedName>
        <fullName evidence="1">Uncharacterized protein</fullName>
    </submittedName>
</protein>
<name>A0A4Z2H2F0_9TELE</name>
<organism evidence="1 2">
    <name type="scientific">Liparis tanakae</name>
    <name type="common">Tanaka's snailfish</name>
    <dbReference type="NCBI Taxonomy" id="230148"/>
    <lineage>
        <taxon>Eukaryota</taxon>
        <taxon>Metazoa</taxon>
        <taxon>Chordata</taxon>
        <taxon>Craniata</taxon>
        <taxon>Vertebrata</taxon>
        <taxon>Euteleostomi</taxon>
        <taxon>Actinopterygii</taxon>
        <taxon>Neopterygii</taxon>
        <taxon>Teleostei</taxon>
        <taxon>Neoteleostei</taxon>
        <taxon>Acanthomorphata</taxon>
        <taxon>Eupercaria</taxon>
        <taxon>Perciformes</taxon>
        <taxon>Cottioidei</taxon>
        <taxon>Cottales</taxon>
        <taxon>Liparidae</taxon>
        <taxon>Liparis</taxon>
    </lineage>
</organism>
<reference evidence="1 2" key="1">
    <citation type="submission" date="2019-03" db="EMBL/GenBank/DDBJ databases">
        <title>First draft genome of Liparis tanakae, snailfish: a comprehensive survey of snailfish specific genes.</title>
        <authorList>
            <person name="Kim W."/>
            <person name="Song I."/>
            <person name="Jeong J.-H."/>
            <person name="Kim D."/>
            <person name="Kim S."/>
            <person name="Ryu S."/>
            <person name="Song J.Y."/>
            <person name="Lee S.K."/>
        </authorList>
    </citation>
    <scope>NUCLEOTIDE SEQUENCE [LARGE SCALE GENOMIC DNA]</scope>
    <source>
        <tissue evidence="1">Muscle</tissue>
    </source>
</reference>
<dbReference type="AlphaFoldDB" id="A0A4Z2H2F0"/>
<proteinExistence type="predicted"/>